<comment type="subcellular location">
    <subcellularLocation>
        <location evidence="1">Cell membrane</location>
        <topology evidence="1">Multi-pass membrane protein</topology>
    </subcellularLocation>
</comment>
<proteinExistence type="predicted"/>
<dbReference type="PANTHER" id="PTHR32309">
    <property type="entry name" value="TYROSINE-PROTEIN KINASE"/>
    <property type="match status" value="1"/>
</dbReference>
<keyword evidence="5 7" id="KW-0472">Membrane</keyword>
<dbReference type="SUPFAM" id="SSF160355">
    <property type="entry name" value="Bacterial polysaccharide co-polymerase-like"/>
    <property type="match status" value="1"/>
</dbReference>
<sequence>MSGYGMQYSQSGEIDLHDLLVMLWKNKLTIVFTMALFFILGISYALLTPEKWTAKSTISSPKNQDTYILDQFRENIKLYGLHGVPSAQELYAKFILDFNSNENIKNYLRNTEQFREYVKTNNLGGIEQQKTLRKWSSWISATPGDVGAVLSVSSLTPDMATQLLDGYIEYVIQLQHKEIISVLKNNRNMNLANLRTSIRLRTDDAKRNLKNEIDNLSNSLEIAKAAAINKPLENYNQNGRFPIALGVDGLSKTLVVLKSIAIEKYMPELIELKVSADRLKDVALKDITYRPFSYLDSDSKPFSRDEPKRALIAVLSTLFGGAIGIAIVFIRSYFIVPKRHQLKSIENSIHIASAAG</sequence>
<evidence type="ECO:0000256" key="3">
    <source>
        <dbReference type="ARBA" id="ARBA00022692"/>
    </source>
</evidence>
<feature type="coiled-coil region" evidence="6">
    <location>
        <begin position="199"/>
        <end position="226"/>
    </location>
</feature>
<keyword evidence="10" id="KW-1185">Reference proteome</keyword>
<keyword evidence="3 7" id="KW-0812">Transmembrane</keyword>
<feature type="transmembrane region" description="Helical" evidence="7">
    <location>
        <begin position="28"/>
        <end position="47"/>
    </location>
</feature>
<evidence type="ECO:0000256" key="7">
    <source>
        <dbReference type="SAM" id="Phobius"/>
    </source>
</evidence>
<reference evidence="9" key="1">
    <citation type="submission" date="2024-05" db="EMBL/GenBank/DDBJ databases">
        <title>WGS of Aeromonas isolates.</title>
        <authorList>
            <person name="Lee H."/>
        </authorList>
    </citation>
    <scope>NUCLEOTIDE SEQUENCE</scope>
    <source>
        <strain evidence="9">LP308</strain>
    </source>
</reference>
<gene>
    <name evidence="9" type="ORF">OB962_17930</name>
</gene>
<feature type="domain" description="Polysaccharide chain length determinant N-terminal" evidence="8">
    <location>
        <begin position="13"/>
        <end position="110"/>
    </location>
</feature>
<evidence type="ECO:0000313" key="9">
    <source>
        <dbReference type="EMBL" id="MDM5132855.1"/>
    </source>
</evidence>
<name>A0ABT7QFW8_9GAMM</name>
<dbReference type="Gene3D" id="3.30.1890.10">
    <property type="entry name" value="FepE-like"/>
    <property type="match status" value="1"/>
</dbReference>
<evidence type="ECO:0000256" key="6">
    <source>
        <dbReference type="SAM" id="Coils"/>
    </source>
</evidence>
<dbReference type="InterPro" id="IPR050445">
    <property type="entry name" value="Bact_polysacc_biosynth/exp"/>
</dbReference>
<evidence type="ECO:0000256" key="2">
    <source>
        <dbReference type="ARBA" id="ARBA00022475"/>
    </source>
</evidence>
<dbReference type="InterPro" id="IPR003856">
    <property type="entry name" value="LPS_length_determ_N"/>
</dbReference>
<keyword evidence="2" id="KW-1003">Cell membrane</keyword>
<dbReference type="EMBL" id="JAOPLU010000007">
    <property type="protein sequence ID" value="MDM5132855.1"/>
    <property type="molecule type" value="Genomic_DNA"/>
</dbReference>
<evidence type="ECO:0000256" key="5">
    <source>
        <dbReference type="ARBA" id="ARBA00023136"/>
    </source>
</evidence>
<dbReference type="Pfam" id="PF02706">
    <property type="entry name" value="Wzz"/>
    <property type="match status" value="1"/>
</dbReference>
<feature type="transmembrane region" description="Helical" evidence="7">
    <location>
        <begin position="310"/>
        <end position="334"/>
    </location>
</feature>
<dbReference type="Proteomes" id="UP001168109">
    <property type="component" value="Unassembled WGS sequence"/>
</dbReference>
<comment type="caution">
    <text evidence="9">The sequence shown here is derived from an EMBL/GenBank/DDBJ whole genome shotgun (WGS) entry which is preliminary data.</text>
</comment>
<accession>A0ABT7QFW8</accession>
<evidence type="ECO:0000256" key="4">
    <source>
        <dbReference type="ARBA" id="ARBA00022989"/>
    </source>
</evidence>
<evidence type="ECO:0000313" key="10">
    <source>
        <dbReference type="Proteomes" id="UP001168109"/>
    </source>
</evidence>
<organism evidence="9 10">
    <name type="scientific">Aeromonas piscicola</name>
    <dbReference type="NCBI Taxonomy" id="600645"/>
    <lineage>
        <taxon>Bacteria</taxon>
        <taxon>Pseudomonadati</taxon>
        <taxon>Pseudomonadota</taxon>
        <taxon>Gammaproteobacteria</taxon>
        <taxon>Aeromonadales</taxon>
        <taxon>Aeromonadaceae</taxon>
        <taxon>Aeromonas</taxon>
    </lineage>
</organism>
<dbReference type="RefSeq" id="WP_290042494.1">
    <property type="nucleotide sequence ID" value="NZ_JAOPLU010000007.1"/>
</dbReference>
<protein>
    <submittedName>
        <fullName evidence="9">Wzz/FepE/Etk N-terminal domain-containing protein</fullName>
    </submittedName>
</protein>
<evidence type="ECO:0000259" key="8">
    <source>
        <dbReference type="Pfam" id="PF02706"/>
    </source>
</evidence>
<evidence type="ECO:0000256" key="1">
    <source>
        <dbReference type="ARBA" id="ARBA00004651"/>
    </source>
</evidence>
<dbReference type="PANTHER" id="PTHR32309:SF13">
    <property type="entry name" value="FERRIC ENTEROBACTIN TRANSPORT PROTEIN FEPE"/>
    <property type="match status" value="1"/>
</dbReference>
<keyword evidence="6" id="KW-0175">Coiled coil</keyword>
<keyword evidence="4 7" id="KW-1133">Transmembrane helix</keyword>